<gene>
    <name evidence="1" type="ORF">J2Z37_004917</name>
</gene>
<name>A0ABS4GXY0_9BACL</name>
<dbReference type="EMBL" id="JAGGKT010000031">
    <property type="protein sequence ID" value="MBP1934897.1"/>
    <property type="molecule type" value="Genomic_DNA"/>
</dbReference>
<accession>A0ABS4GXY0</accession>
<evidence type="ECO:0000313" key="2">
    <source>
        <dbReference type="Proteomes" id="UP001519343"/>
    </source>
</evidence>
<sequence length="35" mass="3919">MACLFVRLAAHYTYRVQVPCAPTAGSASRQTVRHR</sequence>
<comment type="caution">
    <text evidence="1">The sequence shown here is derived from an EMBL/GenBank/DDBJ whole genome shotgun (WGS) entry which is preliminary data.</text>
</comment>
<evidence type="ECO:0000313" key="1">
    <source>
        <dbReference type="EMBL" id="MBP1934897.1"/>
    </source>
</evidence>
<proteinExistence type="predicted"/>
<protein>
    <submittedName>
        <fullName evidence="1">Uncharacterized protein</fullName>
    </submittedName>
</protein>
<keyword evidence="2" id="KW-1185">Reference proteome</keyword>
<reference evidence="1 2" key="1">
    <citation type="submission" date="2021-03" db="EMBL/GenBank/DDBJ databases">
        <title>Genomic Encyclopedia of Type Strains, Phase IV (KMG-IV): sequencing the most valuable type-strain genomes for metagenomic binning, comparative biology and taxonomic classification.</title>
        <authorList>
            <person name="Goeker M."/>
        </authorList>
    </citation>
    <scope>NUCLEOTIDE SEQUENCE [LARGE SCALE GENOMIC DNA]</scope>
    <source>
        <strain evidence="1 2">DSM 24738</strain>
    </source>
</reference>
<feature type="non-terminal residue" evidence="1">
    <location>
        <position position="35"/>
    </location>
</feature>
<dbReference type="Proteomes" id="UP001519343">
    <property type="component" value="Unassembled WGS sequence"/>
</dbReference>
<organism evidence="1 2">
    <name type="scientific">Ammoniphilus resinae</name>
    <dbReference type="NCBI Taxonomy" id="861532"/>
    <lineage>
        <taxon>Bacteria</taxon>
        <taxon>Bacillati</taxon>
        <taxon>Bacillota</taxon>
        <taxon>Bacilli</taxon>
        <taxon>Bacillales</taxon>
        <taxon>Paenibacillaceae</taxon>
        <taxon>Aneurinibacillus group</taxon>
        <taxon>Ammoniphilus</taxon>
    </lineage>
</organism>